<dbReference type="InterPro" id="IPR041492">
    <property type="entry name" value="HAD_2"/>
</dbReference>
<dbReference type="InterPro" id="IPR023214">
    <property type="entry name" value="HAD_sf"/>
</dbReference>
<dbReference type="SFLD" id="SFLDS00003">
    <property type="entry name" value="Haloacid_Dehalogenase"/>
    <property type="match status" value="1"/>
</dbReference>
<dbReference type="NCBIfam" id="TIGR01509">
    <property type="entry name" value="HAD-SF-IA-v3"/>
    <property type="match status" value="1"/>
</dbReference>
<accession>A0A855FSX2</accession>
<evidence type="ECO:0000313" key="1">
    <source>
        <dbReference type="EMBL" id="PIT58814.1"/>
    </source>
</evidence>
<evidence type="ECO:0000313" key="2">
    <source>
        <dbReference type="Proteomes" id="UP000230463"/>
    </source>
</evidence>
<dbReference type="InterPro" id="IPR036412">
    <property type="entry name" value="HAD-like_sf"/>
</dbReference>
<dbReference type="PANTHER" id="PTHR12725">
    <property type="entry name" value="HALOACID DEHALOGENASE-LIKE HYDROLASE"/>
    <property type="match status" value="1"/>
</dbReference>
<proteinExistence type="predicted"/>
<dbReference type="SFLD" id="SFLDG01129">
    <property type="entry name" value="C1.5:_HAD__Beta-PGM__Phosphata"/>
    <property type="match status" value="1"/>
</dbReference>
<dbReference type="Gene3D" id="3.40.50.1000">
    <property type="entry name" value="HAD superfamily/HAD-like"/>
    <property type="match status" value="1"/>
</dbReference>
<dbReference type="SFLD" id="SFLDG01132">
    <property type="entry name" value="C1.5.3:_5'-Nucleotidase_Like"/>
    <property type="match status" value="1"/>
</dbReference>
<sequence length="226" mass="25620">MTTHYWLFDLDNTLHQADAGIFSIINQHMTAYLAANLHIDSTTASQLRQQYWQDYGATLAGLRLHHPEIDLHDFLLACHPLAQILPLLQPMPQLQYTLAHLPGHKVVFSNGPSHYVQALISAMQIQQHFHALLGTDNIELHHKPHPQAYHNLCRQLHIRPQQCIMVDDSLANLKTAHKMGMRTVWYGKHSHPTHETNAAVPDMSSLLHIAPDLLGSAIRQHTNSLQ</sequence>
<dbReference type="EMBL" id="MEIU01000069">
    <property type="protein sequence ID" value="PIT58814.1"/>
    <property type="molecule type" value="Genomic_DNA"/>
</dbReference>
<dbReference type="PANTHER" id="PTHR12725:SF117">
    <property type="entry name" value="HALOACID DEHALOGENASE-LIKE HYDROLASE"/>
    <property type="match status" value="1"/>
</dbReference>
<dbReference type="Proteomes" id="UP000230463">
    <property type="component" value="Unassembled WGS sequence"/>
</dbReference>
<dbReference type="SUPFAM" id="SSF56784">
    <property type="entry name" value="HAD-like"/>
    <property type="match status" value="1"/>
</dbReference>
<dbReference type="RefSeq" id="WP_100124336.1">
    <property type="nucleotide sequence ID" value="NZ_MEIO01000051.1"/>
</dbReference>
<dbReference type="Gene3D" id="1.10.150.450">
    <property type="match status" value="1"/>
</dbReference>
<protein>
    <submittedName>
        <fullName evidence="1">Pyrimidine 5'-nucleotidase</fullName>
    </submittedName>
</protein>
<dbReference type="InterPro" id="IPR006439">
    <property type="entry name" value="HAD-SF_hydro_IA"/>
</dbReference>
<reference evidence="1 2" key="1">
    <citation type="journal article" date="2017" name="MBio">
        <title>Type VI secretion-mediated competition in the bee gut microbiome.</title>
        <authorList>
            <person name="Steele M.I."/>
            <person name="Kwong W.K."/>
            <person name="Powell J.E."/>
            <person name="Whiteley M."/>
            <person name="Moran N.A."/>
        </authorList>
    </citation>
    <scope>NUCLEOTIDE SEQUENCE [LARGE SCALE GENOMIC DNA]</scope>
    <source>
        <strain evidence="1 2">HK3</strain>
    </source>
</reference>
<name>A0A855FSX2_9NEIS</name>
<dbReference type="AlphaFoldDB" id="A0A855FSX2"/>
<gene>
    <name evidence="1" type="ORF">BHC57_11185</name>
</gene>
<dbReference type="InterPro" id="IPR010237">
    <property type="entry name" value="Pyr-5-nucltdase"/>
</dbReference>
<comment type="caution">
    <text evidence="1">The sequence shown here is derived from an EMBL/GenBank/DDBJ whole genome shotgun (WGS) entry which is preliminary data.</text>
</comment>
<dbReference type="Pfam" id="PF13419">
    <property type="entry name" value="HAD_2"/>
    <property type="match status" value="1"/>
</dbReference>
<dbReference type="NCBIfam" id="TIGR01993">
    <property type="entry name" value="Pyr-5-nucltdase"/>
    <property type="match status" value="1"/>
</dbReference>
<organism evidence="1 2">
    <name type="scientific">Snodgrassella alvi</name>
    <dbReference type="NCBI Taxonomy" id="1196083"/>
    <lineage>
        <taxon>Bacteria</taxon>
        <taxon>Pseudomonadati</taxon>
        <taxon>Pseudomonadota</taxon>
        <taxon>Betaproteobacteria</taxon>
        <taxon>Neisseriales</taxon>
        <taxon>Neisseriaceae</taxon>
        <taxon>Snodgrassella</taxon>
    </lineage>
</organism>